<evidence type="ECO:0000313" key="11">
    <source>
        <dbReference type="Proteomes" id="UP000019678"/>
    </source>
</evidence>
<proteinExistence type="inferred from homology"/>
<keyword evidence="2 8" id="KW-0808">Transferase</keyword>
<evidence type="ECO:0000259" key="9">
    <source>
        <dbReference type="Pfam" id="PF01636"/>
    </source>
</evidence>
<evidence type="ECO:0000256" key="2">
    <source>
        <dbReference type="ARBA" id="ARBA00022679"/>
    </source>
</evidence>
<keyword evidence="11" id="KW-1185">Reference proteome</keyword>
<evidence type="ECO:0000313" key="10">
    <source>
        <dbReference type="EMBL" id="EYF01346.1"/>
    </source>
</evidence>
<keyword evidence="5 8" id="KW-0418">Kinase</keyword>
<dbReference type="CDD" id="cd05153">
    <property type="entry name" value="HomoserineK_II"/>
    <property type="match status" value="1"/>
</dbReference>
<evidence type="ECO:0000256" key="6">
    <source>
        <dbReference type="ARBA" id="ARBA00022840"/>
    </source>
</evidence>
<gene>
    <name evidence="8" type="primary">thrB</name>
    <name evidence="10" type="ORF">CAP_8388</name>
</gene>
<evidence type="ECO:0000256" key="3">
    <source>
        <dbReference type="ARBA" id="ARBA00022697"/>
    </source>
</evidence>
<keyword evidence="1 8" id="KW-0028">Amino-acid biosynthesis</keyword>
<dbReference type="Gene3D" id="3.90.1200.10">
    <property type="match status" value="1"/>
</dbReference>
<dbReference type="Gene3D" id="3.30.200.20">
    <property type="entry name" value="Phosphorylase Kinase, domain 1"/>
    <property type="match status" value="1"/>
</dbReference>
<keyword evidence="4 8" id="KW-0547">Nucleotide-binding</keyword>
<dbReference type="STRING" id="1192034.CAP_8388"/>
<dbReference type="PANTHER" id="PTHR21064">
    <property type="entry name" value="AMINOGLYCOSIDE PHOSPHOTRANSFERASE DOMAIN-CONTAINING PROTEIN-RELATED"/>
    <property type="match status" value="1"/>
</dbReference>
<evidence type="ECO:0000256" key="7">
    <source>
        <dbReference type="ARBA" id="ARBA00038240"/>
    </source>
</evidence>
<dbReference type="GO" id="GO:0004413">
    <property type="term" value="F:homoserine kinase activity"/>
    <property type="evidence" value="ECO:0007669"/>
    <property type="project" value="UniProtKB-UniRule"/>
</dbReference>
<comment type="pathway">
    <text evidence="8">Amino-acid biosynthesis; L-threonine biosynthesis; L-threonine from L-aspartate: step 4/5.</text>
</comment>
<dbReference type="GO" id="GO:0009088">
    <property type="term" value="P:threonine biosynthetic process"/>
    <property type="evidence" value="ECO:0007669"/>
    <property type="project" value="UniProtKB-UniRule"/>
</dbReference>
<dbReference type="EMBL" id="ASRX01000083">
    <property type="protein sequence ID" value="EYF01346.1"/>
    <property type="molecule type" value="Genomic_DNA"/>
</dbReference>
<sequence>MALLTPLSGDEARALGERYGLAVVGVEGLVAGSVNSNFRLSLEGDGAAFLRVYEEQGTEGAAQEARLVEALAEGGVATPRPMRVLGAPATTLSLHAGKPVAVLPWVAGEMVCQRGVTPEHARKVGAALAQVHAVGARVEGAAESRFNLEALGERLAGVRAQWEAGKGETGEARKKGDGVEVRSDVRADVEALGEQVARLREEAQALGAGPSVVIHGDLFRDNVLWRGGEIAALLDFESASRGSAAFDLAVTALAWCFGDALDARLVQAMGAGYASVRRLGREEEGRLFHEARVAAVRFAVTRITDYELRPEGRQYRDYRRFLARLGAVEGLGPEGFARLLSPAAGG</sequence>
<dbReference type="InterPro" id="IPR002575">
    <property type="entry name" value="Aminoglycoside_PTrfase"/>
</dbReference>
<dbReference type="GO" id="GO:0005524">
    <property type="term" value="F:ATP binding"/>
    <property type="evidence" value="ECO:0007669"/>
    <property type="project" value="UniProtKB-KW"/>
</dbReference>
<reference evidence="10 11" key="1">
    <citation type="submission" date="2013-05" db="EMBL/GenBank/DDBJ databases">
        <title>Genome assembly of Chondromyces apiculatus DSM 436.</title>
        <authorList>
            <person name="Sharma G."/>
            <person name="Khatri I."/>
            <person name="Kaur C."/>
            <person name="Mayilraj S."/>
            <person name="Subramanian S."/>
        </authorList>
    </citation>
    <scope>NUCLEOTIDE SEQUENCE [LARGE SCALE GENOMIC DNA]</scope>
    <source>
        <strain evidence="10 11">DSM 436</strain>
    </source>
</reference>
<name>A0A017SYG6_9BACT</name>
<dbReference type="InterPro" id="IPR050249">
    <property type="entry name" value="Pseudomonas-type_ThrB"/>
</dbReference>
<dbReference type="InterPro" id="IPR005280">
    <property type="entry name" value="Homoserine_kinase_II"/>
</dbReference>
<organism evidence="10 11">
    <name type="scientific">Chondromyces apiculatus DSM 436</name>
    <dbReference type="NCBI Taxonomy" id="1192034"/>
    <lineage>
        <taxon>Bacteria</taxon>
        <taxon>Pseudomonadati</taxon>
        <taxon>Myxococcota</taxon>
        <taxon>Polyangia</taxon>
        <taxon>Polyangiales</taxon>
        <taxon>Polyangiaceae</taxon>
        <taxon>Chondromyces</taxon>
    </lineage>
</organism>
<dbReference type="RefSeq" id="WP_044249546.1">
    <property type="nucleotide sequence ID" value="NZ_ASRX01000083.1"/>
</dbReference>
<comment type="catalytic activity">
    <reaction evidence="8">
        <text>L-homoserine + ATP = O-phospho-L-homoserine + ADP + H(+)</text>
        <dbReference type="Rhea" id="RHEA:13985"/>
        <dbReference type="ChEBI" id="CHEBI:15378"/>
        <dbReference type="ChEBI" id="CHEBI:30616"/>
        <dbReference type="ChEBI" id="CHEBI:57476"/>
        <dbReference type="ChEBI" id="CHEBI:57590"/>
        <dbReference type="ChEBI" id="CHEBI:456216"/>
        <dbReference type="EC" id="2.7.1.39"/>
    </reaction>
</comment>
<protein>
    <recommendedName>
        <fullName evidence="8">Homoserine kinase</fullName>
        <shortName evidence="8">HK</shortName>
        <shortName evidence="8">HSK</shortName>
        <ecNumber evidence="8">2.7.1.39</ecNumber>
    </recommendedName>
</protein>
<dbReference type="UniPathway" id="UPA00050">
    <property type="reaction ID" value="UER00064"/>
</dbReference>
<dbReference type="InterPro" id="IPR011009">
    <property type="entry name" value="Kinase-like_dom_sf"/>
</dbReference>
<dbReference type="SUPFAM" id="SSF56112">
    <property type="entry name" value="Protein kinase-like (PK-like)"/>
    <property type="match status" value="1"/>
</dbReference>
<evidence type="ECO:0000256" key="5">
    <source>
        <dbReference type="ARBA" id="ARBA00022777"/>
    </source>
</evidence>
<comment type="similarity">
    <text evidence="7 8">Belongs to the pseudomonas-type ThrB family.</text>
</comment>
<dbReference type="eggNOG" id="COG2334">
    <property type="taxonomic scope" value="Bacteria"/>
</dbReference>
<comment type="caution">
    <text evidence="10">The sequence shown here is derived from an EMBL/GenBank/DDBJ whole genome shotgun (WGS) entry which is preliminary data.</text>
</comment>
<dbReference type="HAMAP" id="MF_00301">
    <property type="entry name" value="Homoser_kinase_2"/>
    <property type="match status" value="1"/>
</dbReference>
<evidence type="ECO:0000256" key="8">
    <source>
        <dbReference type="HAMAP-Rule" id="MF_00301"/>
    </source>
</evidence>
<dbReference type="PANTHER" id="PTHR21064:SF6">
    <property type="entry name" value="AMINOGLYCOSIDE PHOSPHOTRANSFERASE DOMAIN-CONTAINING PROTEIN"/>
    <property type="match status" value="1"/>
</dbReference>
<dbReference type="EC" id="2.7.1.39" evidence="8"/>
<dbReference type="Proteomes" id="UP000019678">
    <property type="component" value="Unassembled WGS sequence"/>
</dbReference>
<evidence type="ECO:0000256" key="4">
    <source>
        <dbReference type="ARBA" id="ARBA00022741"/>
    </source>
</evidence>
<evidence type="ECO:0000256" key="1">
    <source>
        <dbReference type="ARBA" id="ARBA00022605"/>
    </source>
</evidence>
<keyword evidence="3 8" id="KW-0791">Threonine biosynthesis</keyword>
<keyword evidence="6 8" id="KW-0067">ATP-binding</keyword>
<dbReference type="AlphaFoldDB" id="A0A017SYG6"/>
<dbReference type="Pfam" id="PF01636">
    <property type="entry name" value="APH"/>
    <property type="match status" value="1"/>
</dbReference>
<dbReference type="OrthoDB" id="9777460at2"/>
<feature type="domain" description="Aminoglycoside phosphotransferase" evidence="9">
    <location>
        <begin position="28"/>
        <end position="277"/>
    </location>
</feature>
<accession>A0A017SYG6</accession>